<reference evidence="1 2" key="1">
    <citation type="submission" date="2016-04" db="EMBL/GenBank/DDBJ databases">
        <title>Genome analyses suggest a sexual origin of heterokaryosis in a supposedly ancient asexual fungus.</title>
        <authorList>
            <person name="Ropars J."/>
            <person name="Sedzielewska K."/>
            <person name="Noel J."/>
            <person name="Charron P."/>
            <person name="Farinelli L."/>
            <person name="Marton T."/>
            <person name="Kruger M."/>
            <person name="Pelin A."/>
            <person name="Brachmann A."/>
            <person name="Corradi N."/>
        </authorList>
    </citation>
    <scope>NUCLEOTIDE SEQUENCE [LARGE SCALE GENOMIC DNA]</scope>
    <source>
        <strain evidence="1 2">C2</strain>
    </source>
</reference>
<organism evidence="1 2">
    <name type="scientific">Rhizophagus irregularis</name>
    <dbReference type="NCBI Taxonomy" id="588596"/>
    <lineage>
        <taxon>Eukaryota</taxon>
        <taxon>Fungi</taxon>
        <taxon>Fungi incertae sedis</taxon>
        <taxon>Mucoromycota</taxon>
        <taxon>Glomeromycotina</taxon>
        <taxon>Glomeromycetes</taxon>
        <taxon>Glomerales</taxon>
        <taxon>Glomeraceae</taxon>
        <taxon>Rhizophagus</taxon>
    </lineage>
</organism>
<dbReference type="VEuPathDB" id="FungiDB:FUN_005502"/>
<reference evidence="1 2" key="2">
    <citation type="submission" date="2017-10" db="EMBL/GenBank/DDBJ databases">
        <title>Extensive intraspecific genome diversity in a model arbuscular mycorrhizal fungus.</title>
        <authorList>
            <person name="Chen E.C.H."/>
            <person name="Morin E."/>
            <person name="Baudet D."/>
            <person name="Noel J."/>
            <person name="Ndikumana S."/>
            <person name="Charron P."/>
            <person name="St-Onge C."/>
            <person name="Giorgi J."/>
            <person name="Grigoriev I.V."/>
            <person name="Roux C."/>
            <person name="Martin F.M."/>
            <person name="Corradi N."/>
        </authorList>
    </citation>
    <scope>NUCLEOTIDE SEQUENCE [LARGE SCALE GENOMIC DNA]</scope>
    <source>
        <strain evidence="1 2">C2</strain>
    </source>
</reference>
<accession>A0A2N1MIX4</accession>
<evidence type="ECO:0000313" key="2">
    <source>
        <dbReference type="Proteomes" id="UP000233469"/>
    </source>
</evidence>
<proteinExistence type="predicted"/>
<evidence type="ECO:0000313" key="1">
    <source>
        <dbReference type="EMBL" id="PKK61583.1"/>
    </source>
</evidence>
<name>A0A2N1MIX4_9GLOM</name>
<dbReference type="AlphaFoldDB" id="A0A2N1MIX4"/>
<comment type="caution">
    <text evidence="1">The sequence shown here is derived from an EMBL/GenBank/DDBJ whole genome shotgun (WGS) entry which is preliminary data.</text>
</comment>
<sequence>MVYTRTTKKNKKLKSQFDRQSVDMIFQIVRKGTEAAIKVEQAAKEALIISERNQNTLAEISEQVLRFAKTSQDSWWQLPHSKTYMEIITEKVFPKGSPSNDSTAFTMAVVELFLDPCSGTVDMNKKIVVPKMLIYLFMDVRYMTSNLRRIKGSGCGLEVPPKSGPICNLSL</sequence>
<protein>
    <submittedName>
        <fullName evidence="1">Uncharacterized protein</fullName>
    </submittedName>
</protein>
<dbReference type="EMBL" id="LLXL01002174">
    <property type="protein sequence ID" value="PKK61583.1"/>
    <property type="molecule type" value="Genomic_DNA"/>
</dbReference>
<gene>
    <name evidence="1" type="ORF">RhiirC2_870508</name>
</gene>
<dbReference type="Proteomes" id="UP000233469">
    <property type="component" value="Unassembled WGS sequence"/>
</dbReference>